<comment type="caution">
    <text evidence="1">The sequence shown here is derived from an EMBL/GenBank/DDBJ whole genome shotgun (WGS) entry which is preliminary data.</text>
</comment>
<evidence type="ECO:0000313" key="1">
    <source>
        <dbReference type="EMBL" id="GMT21272.1"/>
    </source>
</evidence>
<reference evidence="1" key="1">
    <citation type="submission" date="2023-10" db="EMBL/GenBank/DDBJ databases">
        <title>Genome assembly of Pristionchus species.</title>
        <authorList>
            <person name="Yoshida K."/>
            <person name="Sommer R.J."/>
        </authorList>
    </citation>
    <scope>NUCLEOTIDE SEQUENCE</scope>
    <source>
        <strain evidence="1">RS5133</strain>
    </source>
</reference>
<proteinExistence type="predicted"/>
<organism evidence="1 2">
    <name type="scientific">Pristionchus fissidentatus</name>
    <dbReference type="NCBI Taxonomy" id="1538716"/>
    <lineage>
        <taxon>Eukaryota</taxon>
        <taxon>Metazoa</taxon>
        <taxon>Ecdysozoa</taxon>
        <taxon>Nematoda</taxon>
        <taxon>Chromadorea</taxon>
        <taxon>Rhabditida</taxon>
        <taxon>Rhabditina</taxon>
        <taxon>Diplogasteromorpha</taxon>
        <taxon>Diplogasteroidea</taxon>
        <taxon>Neodiplogasteridae</taxon>
        <taxon>Pristionchus</taxon>
    </lineage>
</organism>
<name>A0AAV5VRE6_9BILA</name>
<feature type="non-terminal residue" evidence="1">
    <location>
        <position position="1"/>
    </location>
</feature>
<gene>
    <name evidence="1" type="ORF">PFISCL1PPCAC_12569</name>
</gene>
<protein>
    <submittedName>
        <fullName evidence="1">Uncharacterized protein</fullName>
    </submittedName>
</protein>
<keyword evidence="2" id="KW-1185">Reference proteome</keyword>
<dbReference type="AlphaFoldDB" id="A0AAV5VRE6"/>
<dbReference type="EMBL" id="BTSY01000003">
    <property type="protein sequence ID" value="GMT21272.1"/>
    <property type="molecule type" value="Genomic_DNA"/>
</dbReference>
<evidence type="ECO:0000313" key="2">
    <source>
        <dbReference type="Proteomes" id="UP001432322"/>
    </source>
</evidence>
<dbReference type="Proteomes" id="UP001432322">
    <property type="component" value="Unassembled WGS sequence"/>
</dbReference>
<accession>A0AAV5VRE6</accession>
<sequence>QECLHFIPSQSEMAASPCNSSITGFEQIDILSGDESLNSGRVEDWYQTEPTCIDAEKKKESKRVEIDSIVARIAAALSPDHHELAERKAAMQALFLLQERMNEAGNGDKITTIDAKVYKLTGLDKYKRELLVIDEAGADWFEKKGLPLPSIDDIQIDQGKFGLDESFTQFMDEDPIDQPTHAGNVYRETLLPAWNNLVDRASGLVNRLFGSENSDIEKK</sequence>